<evidence type="ECO:0000313" key="3">
    <source>
        <dbReference type="EMBL" id="PJJ82404.1"/>
    </source>
</evidence>
<keyword evidence="3" id="KW-0121">Carboxypeptidase</keyword>
<dbReference type="Gene3D" id="3.40.710.10">
    <property type="entry name" value="DD-peptidase/beta-lactamase superfamily"/>
    <property type="match status" value="1"/>
</dbReference>
<keyword evidence="4" id="KW-1185">Reference proteome</keyword>
<dbReference type="RefSeq" id="WP_100389004.1">
    <property type="nucleotide sequence ID" value="NZ_BMZU01000001.1"/>
</dbReference>
<sequence length="408" mass="42607">MPLTQRQIFRRRRIVVFSAVAVAFSLTFYLPLTLLAPLDAISANVVPVAEPEVAVPEITLPGYGVSAIGALDRPGVLAQAGSAEAVPIASITKIITSLVVLDAKPLAADEAGPTITFGQTDVDYYYDQLAQYGSVAPVYTGQQLSQRDVLTVVLLPSANNYAQSLAHWAFGSEEAFVAAAAAWLDSKGLADTTLTEASGIQETNRSTAADLTEIARLAIENPVIAQIVSSSTAEIPGIGTVSNSNKLLGIDGVDGIKTGTLDEGWSCLLFSADVSVGDTVITLVGAVVGGPDHPTINAAIQELIADATAGYSEVTLASVDEEFAEYDTPWGDEASAISESTVSAVVWGEDEISMSVNVPTVRTADAGESAGTVEFRVGDETFSVPLVLSGEIDDPGPWWRLTNPAAMF</sequence>
<comment type="caution">
    <text evidence="3">The sequence shown here is derived from an EMBL/GenBank/DDBJ whole genome shotgun (WGS) entry which is preliminary data.</text>
</comment>
<organism evidence="3 4">
    <name type="scientific">Salinibacterium amurskyense</name>
    <dbReference type="NCBI Taxonomy" id="205941"/>
    <lineage>
        <taxon>Bacteria</taxon>
        <taxon>Bacillati</taxon>
        <taxon>Actinomycetota</taxon>
        <taxon>Actinomycetes</taxon>
        <taxon>Micrococcales</taxon>
        <taxon>Microbacteriaceae</taxon>
        <taxon>Salinibacterium</taxon>
    </lineage>
</organism>
<dbReference type="InterPro" id="IPR001967">
    <property type="entry name" value="Peptidase_S11_N"/>
</dbReference>
<evidence type="ECO:0000313" key="4">
    <source>
        <dbReference type="Proteomes" id="UP000231742"/>
    </source>
</evidence>
<dbReference type="SUPFAM" id="SSF56601">
    <property type="entry name" value="beta-lactamase/transpeptidase-like"/>
    <property type="match status" value="1"/>
</dbReference>
<reference evidence="3 4" key="1">
    <citation type="submission" date="2017-11" db="EMBL/GenBank/DDBJ databases">
        <title>Genomic Encyclopedia of Archaeal and Bacterial Type Strains, Phase II (KMG-II): From Individual Species to Whole Genera.</title>
        <authorList>
            <person name="Goeker M."/>
        </authorList>
    </citation>
    <scope>NUCLEOTIDE SEQUENCE [LARGE SCALE GENOMIC DNA]</scope>
    <source>
        <strain evidence="3 4">DSM 16400</strain>
    </source>
</reference>
<protein>
    <submittedName>
        <fullName evidence="3">D-alanyl-D-alanine carboxypeptidase (Penicillin-binding protein 5/6)</fullName>
    </submittedName>
</protein>
<dbReference type="InterPro" id="IPR012338">
    <property type="entry name" value="Beta-lactam/transpept-like"/>
</dbReference>
<dbReference type="Proteomes" id="UP000231742">
    <property type="component" value="Unassembled WGS sequence"/>
</dbReference>
<evidence type="ECO:0000256" key="1">
    <source>
        <dbReference type="SAM" id="Phobius"/>
    </source>
</evidence>
<accession>A0A2M9D9L5</accession>
<keyword evidence="3" id="KW-0378">Hydrolase</keyword>
<dbReference type="AlphaFoldDB" id="A0A2M9D9L5"/>
<name>A0A2M9D9L5_9MICO</name>
<keyword evidence="1" id="KW-0472">Membrane</keyword>
<evidence type="ECO:0000259" key="2">
    <source>
        <dbReference type="Pfam" id="PF00768"/>
    </source>
</evidence>
<gene>
    <name evidence="3" type="ORF">CLV85_1604</name>
</gene>
<keyword evidence="3" id="KW-0645">Protease</keyword>
<dbReference type="EMBL" id="PGFH01000001">
    <property type="protein sequence ID" value="PJJ82404.1"/>
    <property type="molecule type" value="Genomic_DNA"/>
</dbReference>
<feature type="domain" description="Peptidase S11 D-alanyl-D-alanine carboxypeptidase A N-terminal" evidence="2">
    <location>
        <begin position="76"/>
        <end position="282"/>
    </location>
</feature>
<dbReference type="GO" id="GO:0006508">
    <property type="term" value="P:proteolysis"/>
    <property type="evidence" value="ECO:0007669"/>
    <property type="project" value="InterPro"/>
</dbReference>
<dbReference type="OrthoDB" id="5241551at2"/>
<feature type="transmembrane region" description="Helical" evidence="1">
    <location>
        <begin position="12"/>
        <end position="32"/>
    </location>
</feature>
<proteinExistence type="predicted"/>
<dbReference type="Pfam" id="PF00768">
    <property type="entry name" value="Peptidase_S11"/>
    <property type="match status" value="1"/>
</dbReference>
<keyword evidence="1" id="KW-0812">Transmembrane</keyword>
<keyword evidence="1" id="KW-1133">Transmembrane helix</keyword>
<dbReference type="GO" id="GO:0009002">
    <property type="term" value="F:serine-type D-Ala-D-Ala carboxypeptidase activity"/>
    <property type="evidence" value="ECO:0007669"/>
    <property type="project" value="InterPro"/>
</dbReference>